<dbReference type="EMBL" id="UYWY01003142">
    <property type="protein sequence ID" value="VDM28562.1"/>
    <property type="molecule type" value="Genomic_DNA"/>
</dbReference>
<evidence type="ECO:0000256" key="1">
    <source>
        <dbReference type="SAM" id="MobiDB-lite"/>
    </source>
</evidence>
<dbReference type="WBParaSite" id="TCNE_0000284501-mRNA-1">
    <property type="protein sequence ID" value="TCNE_0000284501-mRNA-1"/>
    <property type="gene ID" value="TCNE_0000284501"/>
</dbReference>
<accession>A0A183U2X5</accession>
<proteinExistence type="predicted"/>
<evidence type="ECO:0000313" key="2">
    <source>
        <dbReference type="EMBL" id="VDM28562.1"/>
    </source>
</evidence>
<organism evidence="3 4">
    <name type="scientific">Toxocara canis</name>
    <name type="common">Canine roundworm</name>
    <dbReference type="NCBI Taxonomy" id="6265"/>
    <lineage>
        <taxon>Eukaryota</taxon>
        <taxon>Metazoa</taxon>
        <taxon>Ecdysozoa</taxon>
        <taxon>Nematoda</taxon>
        <taxon>Chromadorea</taxon>
        <taxon>Rhabditida</taxon>
        <taxon>Spirurina</taxon>
        <taxon>Ascaridomorpha</taxon>
        <taxon>Ascaridoidea</taxon>
        <taxon>Toxocaridae</taxon>
        <taxon>Toxocara</taxon>
    </lineage>
</organism>
<gene>
    <name evidence="2" type="ORF">TCNE_LOCUS2845</name>
</gene>
<evidence type="ECO:0000313" key="3">
    <source>
        <dbReference type="Proteomes" id="UP000050794"/>
    </source>
</evidence>
<reference evidence="2 3" key="2">
    <citation type="submission" date="2018-11" db="EMBL/GenBank/DDBJ databases">
        <authorList>
            <consortium name="Pathogen Informatics"/>
        </authorList>
    </citation>
    <scope>NUCLEOTIDE SEQUENCE [LARGE SCALE GENOMIC DNA]</scope>
</reference>
<sequence length="81" mass="8831">MVPRLICSSWKLTNDLLTQDLSKHQHNETTVLDPSGEGNCPRDDQASLHGKSTLAARPFRLPTSPPLPAARTAPDKPFADV</sequence>
<reference evidence="4" key="1">
    <citation type="submission" date="2016-06" db="UniProtKB">
        <authorList>
            <consortium name="WormBaseParasite"/>
        </authorList>
    </citation>
    <scope>IDENTIFICATION</scope>
</reference>
<dbReference type="Proteomes" id="UP000050794">
    <property type="component" value="Unassembled WGS sequence"/>
</dbReference>
<keyword evidence="3" id="KW-1185">Reference proteome</keyword>
<name>A0A183U2X5_TOXCA</name>
<evidence type="ECO:0000313" key="4">
    <source>
        <dbReference type="WBParaSite" id="TCNE_0000284501-mRNA-1"/>
    </source>
</evidence>
<dbReference type="AlphaFoldDB" id="A0A183U2X5"/>
<protein>
    <submittedName>
        <fullName evidence="2 4">Uncharacterized protein</fullName>
    </submittedName>
</protein>
<feature type="region of interest" description="Disordered" evidence="1">
    <location>
        <begin position="27"/>
        <end position="81"/>
    </location>
</feature>